<gene>
    <name evidence="1" type="ORF">ACE1CC_21875</name>
</gene>
<evidence type="ECO:0000313" key="1">
    <source>
        <dbReference type="EMBL" id="MFB2879513.1"/>
    </source>
</evidence>
<evidence type="ECO:0000313" key="2">
    <source>
        <dbReference type="Proteomes" id="UP001576774"/>
    </source>
</evidence>
<dbReference type="EMBL" id="JBHFNQ010000168">
    <property type="protein sequence ID" value="MFB2879513.1"/>
    <property type="molecule type" value="Genomic_DNA"/>
</dbReference>
<comment type="caution">
    <text evidence="1">The sequence shown here is derived from an EMBL/GenBank/DDBJ whole genome shotgun (WGS) entry which is preliminary data.</text>
</comment>
<sequence length="110" mass="12599">MKPTSNHNNSSYVEFLNTVASRADSLAEGTKFLENAAPFLKAETQQIQELRDDERRGYLMQEIMRLHEQLGIASSNQRILKAMTTPQLDAYAEELYQQLKNRPFKHLSAA</sequence>
<dbReference type="RefSeq" id="WP_413272551.1">
    <property type="nucleotide sequence ID" value="NZ_JBHFNQ010000168.1"/>
</dbReference>
<protein>
    <submittedName>
        <fullName evidence="1">Uncharacterized protein</fullName>
    </submittedName>
</protein>
<dbReference type="Proteomes" id="UP001576774">
    <property type="component" value="Unassembled WGS sequence"/>
</dbReference>
<reference evidence="1 2" key="1">
    <citation type="submission" date="2024-09" db="EMBL/GenBank/DDBJ databases">
        <title>Floridaenema gen nov. (Aerosakkonemataceae, Aerosakkonematales ord. nov., Cyanobacteria) from benthic tropical and subtropical fresh waters, with the description of four new species.</title>
        <authorList>
            <person name="Moretto J.A."/>
            <person name="Berthold D.E."/>
            <person name="Lefler F.W."/>
            <person name="Huang I.-S."/>
            <person name="Laughinghouse H. IV."/>
        </authorList>
    </citation>
    <scope>NUCLEOTIDE SEQUENCE [LARGE SCALE GENOMIC DNA]</scope>
    <source>
        <strain evidence="1 2">BLCC-F46</strain>
    </source>
</reference>
<proteinExistence type="predicted"/>
<organism evidence="1 2">
    <name type="scientific">Floridaenema aerugineum BLCC-F46</name>
    <dbReference type="NCBI Taxonomy" id="3153654"/>
    <lineage>
        <taxon>Bacteria</taxon>
        <taxon>Bacillati</taxon>
        <taxon>Cyanobacteriota</taxon>
        <taxon>Cyanophyceae</taxon>
        <taxon>Oscillatoriophycideae</taxon>
        <taxon>Aerosakkonematales</taxon>
        <taxon>Aerosakkonemataceae</taxon>
        <taxon>Floridanema</taxon>
        <taxon>Floridanema aerugineum</taxon>
    </lineage>
</organism>
<name>A0ABV4X9N9_9CYAN</name>
<accession>A0ABV4X9N9</accession>
<keyword evidence="2" id="KW-1185">Reference proteome</keyword>